<keyword evidence="10" id="KW-0239">DNA-directed DNA polymerase</keyword>
<dbReference type="STRING" id="1511.CLOST_0108"/>
<dbReference type="GO" id="GO:0009360">
    <property type="term" value="C:DNA polymerase III complex"/>
    <property type="evidence" value="ECO:0007669"/>
    <property type="project" value="InterPro"/>
</dbReference>
<evidence type="ECO:0000256" key="3">
    <source>
        <dbReference type="ARBA" id="ARBA00022679"/>
    </source>
</evidence>
<dbReference type="GO" id="GO:0003677">
    <property type="term" value="F:DNA binding"/>
    <property type="evidence" value="ECO:0007669"/>
    <property type="project" value="InterPro"/>
</dbReference>
<evidence type="ECO:0000256" key="5">
    <source>
        <dbReference type="ARBA" id="ARBA00022705"/>
    </source>
</evidence>
<dbReference type="InterPro" id="IPR027417">
    <property type="entry name" value="P-loop_NTPase"/>
</dbReference>
<name>E3PR27_ACESD</name>
<evidence type="ECO:0000256" key="1">
    <source>
        <dbReference type="ARBA" id="ARBA00006360"/>
    </source>
</evidence>
<dbReference type="Pfam" id="PF12169">
    <property type="entry name" value="DNA_pol3_gamma3"/>
    <property type="match status" value="1"/>
</dbReference>
<dbReference type="Gene3D" id="1.20.272.10">
    <property type="match status" value="1"/>
</dbReference>
<evidence type="ECO:0000313" key="13">
    <source>
        <dbReference type="EMBL" id="CBH20238.1"/>
    </source>
</evidence>
<evidence type="ECO:0000259" key="12">
    <source>
        <dbReference type="SMART" id="SM00382"/>
    </source>
</evidence>
<evidence type="ECO:0000256" key="11">
    <source>
        <dbReference type="ARBA" id="ARBA00049244"/>
    </source>
</evidence>
<dbReference type="PANTHER" id="PTHR11669">
    <property type="entry name" value="REPLICATION FACTOR C / DNA POLYMERASE III GAMMA-TAU SUBUNIT"/>
    <property type="match status" value="1"/>
</dbReference>
<evidence type="ECO:0000256" key="4">
    <source>
        <dbReference type="ARBA" id="ARBA00022695"/>
    </source>
</evidence>
<keyword evidence="9" id="KW-0067">ATP-binding</keyword>
<dbReference type="Proteomes" id="UP000007041">
    <property type="component" value="Chromosome"/>
</dbReference>
<dbReference type="CDD" id="cd00009">
    <property type="entry name" value="AAA"/>
    <property type="match status" value="1"/>
</dbReference>
<dbReference type="InterPro" id="IPR003593">
    <property type="entry name" value="AAA+_ATPase"/>
</dbReference>
<dbReference type="FunFam" id="1.10.8.60:FF:000013">
    <property type="entry name" value="DNA polymerase III subunit gamma/tau"/>
    <property type="match status" value="1"/>
</dbReference>
<keyword evidence="7" id="KW-0547">Nucleotide-binding</keyword>
<keyword evidence="3 13" id="KW-0808">Transferase</keyword>
<feature type="domain" description="AAA+ ATPase" evidence="12">
    <location>
        <begin position="40"/>
        <end position="178"/>
    </location>
</feature>
<dbReference type="SUPFAM" id="SSF48019">
    <property type="entry name" value="post-AAA+ oligomerization domain-like"/>
    <property type="match status" value="1"/>
</dbReference>
<keyword evidence="14" id="KW-1185">Reference proteome</keyword>
<dbReference type="AlphaFoldDB" id="E3PR27"/>
<dbReference type="KEGG" id="cst:CLOST_0108"/>
<reference evidence="14" key="1">
    <citation type="journal article" date="2010" name="BMC Genomics">
        <title>Clostridium sticklandii, a specialist in amino acid degradation:revisiting its metabolism through its genome sequence.</title>
        <authorList>
            <person name="Fonknechten N."/>
            <person name="Chaussonnerie S."/>
            <person name="Tricot S."/>
            <person name="Lajus A."/>
            <person name="Andreesen J.R."/>
            <person name="Perchat N."/>
            <person name="Pelletier E."/>
            <person name="Gouyvenoux M."/>
            <person name="Barbe V."/>
            <person name="Salanoubat M."/>
            <person name="Le Paslier D."/>
            <person name="Weissenbach J."/>
            <person name="Cohen G.N."/>
            <person name="Kreimeyer A."/>
        </authorList>
    </citation>
    <scope>NUCLEOTIDE SEQUENCE [LARGE SCALE GENOMIC DNA]</scope>
    <source>
        <strain evidence="14">ATCC 12662 / DSM 519 / JCM 1433 / CCUG 9281 / NCIMB 10654 / HF</strain>
    </source>
</reference>
<evidence type="ECO:0000256" key="8">
    <source>
        <dbReference type="ARBA" id="ARBA00022833"/>
    </source>
</evidence>
<dbReference type="Pfam" id="PF22608">
    <property type="entry name" value="DNAX_ATPase_lid"/>
    <property type="match status" value="1"/>
</dbReference>
<dbReference type="NCBIfam" id="NF004046">
    <property type="entry name" value="PRK05563.1"/>
    <property type="match status" value="1"/>
</dbReference>
<dbReference type="InterPro" id="IPR008921">
    <property type="entry name" value="DNA_pol3_clamp-load_cplx_C"/>
</dbReference>
<evidence type="ECO:0000256" key="6">
    <source>
        <dbReference type="ARBA" id="ARBA00022723"/>
    </source>
</evidence>
<dbReference type="InterPro" id="IPR012763">
    <property type="entry name" value="DNA_pol_III_sug/sutau_N"/>
</dbReference>
<evidence type="ECO:0000256" key="2">
    <source>
        <dbReference type="ARBA" id="ARBA00012417"/>
    </source>
</evidence>
<dbReference type="GO" id="GO:0005524">
    <property type="term" value="F:ATP binding"/>
    <property type="evidence" value="ECO:0007669"/>
    <property type="project" value="UniProtKB-KW"/>
</dbReference>
<keyword evidence="4 13" id="KW-0548">Nucleotidyltransferase</keyword>
<keyword evidence="8" id="KW-0862">Zinc</keyword>
<dbReference type="InterPro" id="IPR045085">
    <property type="entry name" value="HLD_clamp_pol_III_gamma_tau"/>
</dbReference>
<gene>
    <name evidence="13" type="primary">dnaX</name>
    <name evidence="13" type="ordered locus">CLOST_0108</name>
</gene>
<sequence length="552" mass="62907">MEKNMHKALYRIYRPTSFIDIVGQEQIISILKNQISEGSVSHAYLFSGGRGTGKTSTAKVFAKAVNCIDPVNQEPCHKCSVCVQGDMDIIEIDAASNNSVDNIRELRENVVYTPSYGKYKVYIIDEVHMLSQGAFNALLKTLEEPPSHVIFILATTEPQKIPATVLSRCQRFDFKKIDKNQIIARMIKILDELGLTYEEEAIELIAQKSDGGMRDALSLLDQAIAYKELTYQNVVHVIGELDYREFHGFVKGIKEKTTVTLLENLQKIEAQGKDLKVFTRDFISYTRDMMVCKSGASQLLSHSGDEIEALEESAALVDMDFIINLIETLSDLEVKIKYATKPKILIEACFIRLTKLTQMISSSSEAATLPQIEELSRKIDELELKISNLEKGVQKPKEKVIQYQEEKKAKAAMPYIDDVRLQANIDDSEKQKLEEVKARMTQVHEVLRKQKNVHLKALLMEGEPVRYVNDCIYIGYDDNFAFHKQTIETQINADHISQALTKVFDKPLKVAFIFKREMGNIKKDEIDEEKNIIEEIKQAFPDVPLEIRERED</sequence>
<organism evidence="13 14">
    <name type="scientific">Acetoanaerobium sticklandii (strain ATCC 12662 / DSM 519 / JCM 1433 / CCUG 9281 / NCIMB 10654 / HF)</name>
    <name type="common">Clostridium sticklandii</name>
    <dbReference type="NCBI Taxonomy" id="499177"/>
    <lineage>
        <taxon>Bacteria</taxon>
        <taxon>Bacillati</taxon>
        <taxon>Bacillota</taxon>
        <taxon>Clostridia</taxon>
        <taxon>Peptostreptococcales</taxon>
        <taxon>Filifactoraceae</taxon>
        <taxon>Acetoanaerobium</taxon>
    </lineage>
</organism>
<dbReference type="EMBL" id="FP565809">
    <property type="protein sequence ID" value="CBH20238.1"/>
    <property type="molecule type" value="Genomic_DNA"/>
</dbReference>
<comment type="similarity">
    <text evidence="1">Belongs to the DnaX/STICHEL family.</text>
</comment>
<dbReference type="Gene3D" id="3.40.50.300">
    <property type="entry name" value="P-loop containing nucleotide triphosphate hydrolases"/>
    <property type="match status" value="1"/>
</dbReference>
<evidence type="ECO:0000256" key="7">
    <source>
        <dbReference type="ARBA" id="ARBA00022741"/>
    </source>
</evidence>
<dbReference type="Pfam" id="PF13177">
    <property type="entry name" value="DNA_pol3_delta2"/>
    <property type="match status" value="1"/>
</dbReference>
<dbReference type="InterPro" id="IPR050238">
    <property type="entry name" value="DNA_Rep/Repair_Clamp_Loader"/>
</dbReference>
<keyword evidence="5" id="KW-0235">DNA replication</keyword>
<accession>E3PR27</accession>
<keyword evidence="6" id="KW-0479">Metal-binding</keyword>
<dbReference type="GO" id="GO:0046872">
    <property type="term" value="F:metal ion binding"/>
    <property type="evidence" value="ECO:0007669"/>
    <property type="project" value="UniProtKB-KW"/>
</dbReference>
<dbReference type="NCBIfam" id="TIGR02397">
    <property type="entry name" value="dnaX_nterm"/>
    <property type="match status" value="1"/>
</dbReference>
<dbReference type="InterPro" id="IPR022754">
    <property type="entry name" value="DNA_pol_III_gamma-3"/>
</dbReference>
<dbReference type="EC" id="2.7.7.7" evidence="2"/>
<dbReference type="GO" id="GO:0003887">
    <property type="term" value="F:DNA-directed DNA polymerase activity"/>
    <property type="evidence" value="ECO:0007669"/>
    <property type="project" value="UniProtKB-KW"/>
</dbReference>
<evidence type="ECO:0000256" key="10">
    <source>
        <dbReference type="ARBA" id="ARBA00022932"/>
    </source>
</evidence>
<dbReference type="FunFam" id="3.40.50.300:FF:000014">
    <property type="entry name" value="DNA polymerase III subunit gamma/tau"/>
    <property type="match status" value="1"/>
</dbReference>
<dbReference type="GO" id="GO:0006261">
    <property type="term" value="P:DNA-templated DNA replication"/>
    <property type="evidence" value="ECO:0007669"/>
    <property type="project" value="TreeGrafter"/>
</dbReference>
<dbReference type="CDD" id="cd18137">
    <property type="entry name" value="HLD_clamp_pol_III_gamma_tau"/>
    <property type="match status" value="1"/>
</dbReference>
<dbReference type="SMART" id="SM00382">
    <property type="entry name" value="AAA"/>
    <property type="match status" value="1"/>
</dbReference>
<proteinExistence type="inferred from homology"/>
<evidence type="ECO:0000256" key="9">
    <source>
        <dbReference type="ARBA" id="ARBA00022840"/>
    </source>
</evidence>
<dbReference type="Gene3D" id="1.10.8.60">
    <property type="match status" value="1"/>
</dbReference>
<dbReference type="HOGENOM" id="CLU_006229_0_8_9"/>
<dbReference type="eggNOG" id="COG2812">
    <property type="taxonomic scope" value="Bacteria"/>
</dbReference>
<comment type="catalytic activity">
    <reaction evidence="11">
        <text>DNA(n) + a 2'-deoxyribonucleoside 5'-triphosphate = DNA(n+1) + diphosphate</text>
        <dbReference type="Rhea" id="RHEA:22508"/>
        <dbReference type="Rhea" id="RHEA-COMP:17339"/>
        <dbReference type="Rhea" id="RHEA-COMP:17340"/>
        <dbReference type="ChEBI" id="CHEBI:33019"/>
        <dbReference type="ChEBI" id="CHEBI:61560"/>
        <dbReference type="ChEBI" id="CHEBI:173112"/>
        <dbReference type="EC" id="2.7.7.7"/>
    </reaction>
</comment>
<dbReference type="SUPFAM" id="SSF52540">
    <property type="entry name" value="P-loop containing nucleoside triphosphate hydrolases"/>
    <property type="match status" value="1"/>
</dbReference>
<protein>
    <recommendedName>
        <fullName evidence="2">DNA-directed DNA polymerase</fullName>
        <ecNumber evidence="2">2.7.7.7</ecNumber>
    </recommendedName>
</protein>
<evidence type="ECO:0000313" key="14">
    <source>
        <dbReference type="Proteomes" id="UP000007041"/>
    </source>
</evidence>
<dbReference type="PANTHER" id="PTHR11669:SF0">
    <property type="entry name" value="PROTEIN STICHEL-LIKE 2"/>
    <property type="match status" value="1"/>
</dbReference>